<dbReference type="PANTHER" id="PTHR31632:SF2">
    <property type="entry name" value="PLASMA MEMBRANE IRON PERMEASE"/>
    <property type="match status" value="1"/>
</dbReference>
<reference evidence="7 8" key="1">
    <citation type="submission" date="2019-06" db="EMBL/GenBank/DDBJ databases">
        <title>Genome analyses of bacteria isolated from kimchi.</title>
        <authorList>
            <person name="Lee S."/>
            <person name="Ahn S."/>
            <person name="Roh S."/>
        </authorList>
    </citation>
    <scope>NUCLEOTIDE SEQUENCE [LARGE SCALE GENOMIC DNA]</scope>
    <source>
        <strain evidence="7 8">CBA4606</strain>
    </source>
</reference>
<dbReference type="GO" id="GO:0015093">
    <property type="term" value="F:ferrous iron transmembrane transporter activity"/>
    <property type="evidence" value="ECO:0007669"/>
    <property type="project" value="TreeGrafter"/>
</dbReference>
<accession>A0A5B8SVX2</accession>
<proteinExistence type="inferred from homology"/>
<keyword evidence="4 6" id="KW-1133">Transmembrane helix</keyword>
<keyword evidence="3 6" id="KW-0812">Transmembrane</keyword>
<gene>
    <name evidence="7" type="ORF">FGL86_07255</name>
</gene>
<feature type="transmembrane region" description="Helical" evidence="6">
    <location>
        <begin position="6"/>
        <end position="27"/>
    </location>
</feature>
<evidence type="ECO:0000256" key="3">
    <source>
        <dbReference type="ARBA" id="ARBA00022692"/>
    </source>
</evidence>
<feature type="transmembrane region" description="Helical" evidence="6">
    <location>
        <begin position="114"/>
        <end position="138"/>
    </location>
</feature>
<comment type="subcellular location">
    <subcellularLocation>
        <location evidence="1">Membrane</location>
        <topology evidence="1">Multi-pass membrane protein</topology>
    </subcellularLocation>
</comment>
<evidence type="ECO:0000256" key="2">
    <source>
        <dbReference type="ARBA" id="ARBA00008333"/>
    </source>
</evidence>
<dbReference type="InterPro" id="IPR004923">
    <property type="entry name" value="FTR1/Fip1/EfeU"/>
</dbReference>
<keyword evidence="8" id="KW-1185">Reference proteome</keyword>
<evidence type="ECO:0000256" key="4">
    <source>
        <dbReference type="ARBA" id="ARBA00022989"/>
    </source>
</evidence>
<dbReference type="PANTHER" id="PTHR31632">
    <property type="entry name" value="IRON TRANSPORTER FTH1"/>
    <property type="match status" value="1"/>
</dbReference>
<feature type="transmembrane region" description="Helical" evidence="6">
    <location>
        <begin position="150"/>
        <end position="171"/>
    </location>
</feature>
<dbReference type="RefSeq" id="WP_147183946.1">
    <property type="nucleotide sequence ID" value="NZ_CP042382.1"/>
</dbReference>
<keyword evidence="5 6" id="KW-0472">Membrane</keyword>
<name>A0A5B8SVX2_9GAMM</name>
<dbReference type="KEGG" id="paur:FGL86_07255"/>
<organism evidence="7 8">
    <name type="scientific">Pistricoccus aurantiacus</name>
    <dbReference type="NCBI Taxonomy" id="1883414"/>
    <lineage>
        <taxon>Bacteria</taxon>
        <taxon>Pseudomonadati</taxon>
        <taxon>Pseudomonadota</taxon>
        <taxon>Gammaproteobacteria</taxon>
        <taxon>Oceanospirillales</taxon>
        <taxon>Halomonadaceae</taxon>
        <taxon>Pistricoccus</taxon>
    </lineage>
</organism>
<evidence type="ECO:0000256" key="6">
    <source>
        <dbReference type="SAM" id="Phobius"/>
    </source>
</evidence>
<dbReference type="GO" id="GO:0033573">
    <property type="term" value="C:high-affinity iron permease complex"/>
    <property type="evidence" value="ECO:0007669"/>
    <property type="project" value="InterPro"/>
</dbReference>
<dbReference type="Proteomes" id="UP000321272">
    <property type="component" value="Chromosome"/>
</dbReference>
<sequence length="286" mass="30936">MNEQVLFIVWRESVEAILVVGIAYAWLKQSEARVGLRYLWLGVLGGLVLAGLMGVGLMSAGSFLQGQAQEVFQAAMVLIACALILQMVVWMRAHGRTLKADMQQGLAESVADSRYWGIALLVAIAVAREGSETIVFLYGMGMAQLQAGGITGFVLSAAIGFGLALITFWVLQLGTRVFSWKLFFRITEILLLLLAASLFVSGLERLIGLGVLPAGPDPLWDTSAWLDDGSGLGGILASFAGYRAWPPFAVVVGYAVYWIVVLGLLSWQNHRAPSRHTSHRVSVEPT</sequence>
<evidence type="ECO:0000256" key="5">
    <source>
        <dbReference type="ARBA" id="ARBA00023136"/>
    </source>
</evidence>
<feature type="transmembrane region" description="Helical" evidence="6">
    <location>
        <begin position="248"/>
        <end position="267"/>
    </location>
</feature>
<dbReference type="EMBL" id="CP042382">
    <property type="protein sequence ID" value="QEA38890.1"/>
    <property type="molecule type" value="Genomic_DNA"/>
</dbReference>
<comment type="similarity">
    <text evidence="2">Belongs to the oxidase-dependent Fe transporter (OFeT) (TC 9.A.10.1) family.</text>
</comment>
<feature type="transmembrane region" description="Helical" evidence="6">
    <location>
        <begin position="183"/>
        <end position="203"/>
    </location>
</feature>
<evidence type="ECO:0000313" key="7">
    <source>
        <dbReference type="EMBL" id="QEA38890.1"/>
    </source>
</evidence>
<protein>
    <submittedName>
        <fullName evidence="7">FTR1 family iron permease</fullName>
    </submittedName>
</protein>
<dbReference type="AlphaFoldDB" id="A0A5B8SVX2"/>
<evidence type="ECO:0000256" key="1">
    <source>
        <dbReference type="ARBA" id="ARBA00004141"/>
    </source>
</evidence>
<dbReference type="Pfam" id="PF03239">
    <property type="entry name" value="FTR1"/>
    <property type="match status" value="1"/>
</dbReference>
<dbReference type="OrthoDB" id="8215804at2"/>
<feature type="transmembrane region" description="Helical" evidence="6">
    <location>
        <begin position="71"/>
        <end position="93"/>
    </location>
</feature>
<feature type="transmembrane region" description="Helical" evidence="6">
    <location>
        <begin position="39"/>
        <end position="59"/>
    </location>
</feature>
<evidence type="ECO:0000313" key="8">
    <source>
        <dbReference type="Proteomes" id="UP000321272"/>
    </source>
</evidence>